<organism evidence="1 3">
    <name type="scientific">Mesoflavibacter profundi</name>
    <dbReference type="NCBI Taxonomy" id="2708110"/>
    <lineage>
        <taxon>Bacteria</taxon>
        <taxon>Pseudomonadati</taxon>
        <taxon>Bacteroidota</taxon>
        <taxon>Flavobacteriia</taxon>
        <taxon>Flavobacteriales</taxon>
        <taxon>Flavobacteriaceae</taxon>
        <taxon>Mesoflavibacter</taxon>
    </lineage>
</organism>
<accession>A0ABT4RVP5</accession>
<evidence type="ECO:0000313" key="3">
    <source>
        <dbReference type="Proteomes" id="UP001149142"/>
    </source>
</evidence>
<keyword evidence="3" id="KW-1185">Reference proteome</keyword>
<comment type="caution">
    <text evidence="1">The sequence shown here is derived from an EMBL/GenBank/DDBJ whole genome shotgun (WGS) entry which is preliminary data.</text>
</comment>
<sequence length="53" mass="6138">MIEIIAKKDQQGKVYFEATESGSILEWSYSLETLLQRLSLMADQFKDDLINNI</sequence>
<dbReference type="RefSeq" id="WP_270004829.1">
    <property type="nucleotide sequence ID" value="NZ_JAPFGC010000001.1"/>
</dbReference>
<dbReference type="EMBL" id="JAPFGC010000002">
    <property type="protein sequence ID" value="MDA0178648.1"/>
    <property type="molecule type" value="Genomic_DNA"/>
</dbReference>
<evidence type="ECO:0000313" key="1">
    <source>
        <dbReference type="EMBL" id="MDA0175897.1"/>
    </source>
</evidence>
<dbReference type="Proteomes" id="UP001149142">
    <property type="component" value="Unassembled WGS sequence"/>
</dbReference>
<name>A0ABT4RVP5_9FLAO</name>
<evidence type="ECO:0000313" key="2">
    <source>
        <dbReference type="EMBL" id="MDA0178648.1"/>
    </source>
</evidence>
<proteinExistence type="predicted"/>
<dbReference type="EMBL" id="JAPFGC010000001">
    <property type="protein sequence ID" value="MDA0175897.1"/>
    <property type="molecule type" value="Genomic_DNA"/>
</dbReference>
<gene>
    <name evidence="1" type="ORF">OOZ35_00155</name>
    <name evidence="2" type="ORF">OOZ35_14185</name>
</gene>
<evidence type="ECO:0008006" key="4">
    <source>
        <dbReference type="Google" id="ProtNLM"/>
    </source>
</evidence>
<protein>
    <recommendedName>
        <fullName evidence="4">PH domain-containing protein</fullName>
    </recommendedName>
</protein>
<reference evidence="1" key="1">
    <citation type="submission" date="2022-11" db="EMBL/GenBank/DDBJ databases">
        <title>Refractory cell wall polysaccharides provide important carbon source for microbial heterotrophs in the hadal ocean.</title>
        <authorList>
            <person name="Zhu X."/>
        </authorList>
    </citation>
    <scope>NUCLEOTIDE SEQUENCE</scope>
    <source>
        <strain evidence="1">MTRN7</strain>
    </source>
</reference>